<protein>
    <submittedName>
        <fullName evidence="4">DNA-binding transcriptional regulator, AcrR family</fullName>
    </submittedName>
</protein>
<accession>A0A1G8UED8</accession>
<organism evidence="4 5">
    <name type="scientific">Ferrimonas sediminum</name>
    <dbReference type="NCBI Taxonomy" id="718193"/>
    <lineage>
        <taxon>Bacteria</taxon>
        <taxon>Pseudomonadati</taxon>
        <taxon>Pseudomonadota</taxon>
        <taxon>Gammaproteobacteria</taxon>
        <taxon>Alteromonadales</taxon>
        <taxon>Ferrimonadaceae</taxon>
        <taxon>Ferrimonas</taxon>
    </lineage>
</organism>
<evidence type="ECO:0000259" key="3">
    <source>
        <dbReference type="PROSITE" id="PS50977"/>
    </source>
</evidence>
<dbReference type="Gene3D" id="1.10.357.10">
    <property type="entry name" value="Tetracycline Repressor, domain 2"/>
    <property type="match status" value="1"/>
</dbReference>
<name>A0A1G8UED8_9GAMM</name>
<dbReference type="SUPFAM" id="SSF46689">
    <property type="entry name" value="Homeodomain-like"/>
    <property type="match status" value="1"/>
</dbReference>
<reference evidence="5" key="1">
    <citation type="submission" date="2016-10" db="EMBL/GenBank/DDBJ databases">
        <authorList>
            <person name="Varghese N."/>
            <person name="Submissions S."/>
        </authorList>
    </citation>
    <scope>NUCLEOTIDE SEQUENCE [LARGE SCALE GENOMIC DNA]</scope>
    <source>
        <strain evidence="5">DSM 23317</strain>
    </source>
</reference>
<dbReference type="InterPro" id="IPR050624">
    <property type="entry name" value="HTH-type_Tx_Regulator"/>
</dbReference>
<evidence type="ECO:0000313" key="5">
    <source>
        <dbReference type="Proteomes" id="UP000199527"/>
    </source>
</evidence>
<keyword evidence="1 2" id="KW-0238">DNA-binding</keyword>
<dbReference type="EMBL" id="FNEM01000009">
    <property type="protein sequence ID" value="SDJ52138.1"/>
    <property type="molecule type" value="Genomic_DNA"/>
</dbReference>
<dbReference type="Proteomes" id="UP000199527">
    <property type="component" value="Unassembled WGS sequence"/>
</dbReference>
<evidence type="ECO:0000256" key="1">
    <source>
        <dbReference type="ARBA" id="ARBA00023125"/>
    </source>
</evidence>
<feature type="DNA-binding region" description="H-T-H motif" evidence="2">
    <location>
        <begin position="49"/>
        <end position="68"/>
    </location>
</feature>
<proteinExistence type="predicted"/>
<dbReference type="PROSITE" id="PS50977">
    <property type="entry name" value="HTH_TETR_2"/>
    <property type="match status" value="1"/>
</dbReference>
<evidence type="ECO:0000313" key="4">
    <source>
        <dbReference type="EMBL" id="SDJ52138.1"/>
    </source>
</evidence>
<sequence>MNHDFRCSWQHPTMMTFATVKDPKVLKKQELILATALRLFTDKGYFNTSIHDLQREAGISIGAIYHHFRSKEAIAAELFHRLLQAIDAQLEQIQDCHHSAHDRCRAALGWLMSLSHTSPATMQFVLYARHREFLPDEPPICSSVPFIRLKRMIADGMDNGEIRPMDLNVASAALLGGGIRLIQLQLDGVLDGPASDHLDLIWDCAWRSVAMEN</sequence>
<dbReference type="InterPro" id="IPR009057">
    <property type="entry name" value="Homeodomain-like_sf"/>
</dbReference>
<keyword evidence="5" id="KW-1185">Reference proteome</keyword>
<dbReference type="PANTHER" id="PTHR43479:SF11">
    <property type="entry name" value="ACREF_ENVCD OPERON REPRESSOR-RELATED"/>
    <property type="match status" value="1"/>
</dbReference>
<evidence type="ECO:0000256" key="2">
    <source>
        <dbReference type="PROSITE-ProRule" id="PRU00335"/>
    </source>
</evidence>
<dbReference type="AlphaFoldDB" id="A0A1G8UED8"/>
<gene>
    <name evidence="4" type="ORF">SAMN04488540_10962</name>
</gene>
<dbReference type="InterPro" id="IPR036271">
    <property type="entry name" value="Tet_transcr_reg_TetR-rel_C_sf"/>
</dbReference>
<dbReference type="Pfam" id="PF00440">
    <property type="entry name" value="TetR_N"/>
    <property type="match status" value="1"/>
</dbReference>
<feature type="domain" description="HTH tetR-type" evidence="3">
    <location>
        <begin position="26"/>
        <end position="86"/>
    </location>
</feature>
<dbReference type="PANTHER" id="PTHR43479">
    <property type="entry name" value="ACREF/ENVCD OPERON REPRESSOR-RELATED"/>
    <property type="match status" value="1"/>
</dbReference>
<dbReference type="PRINTS" id="PR00455">
    <property type="entry name" value="HTHTETR"/>
</dbReference>
<dbReference type="InterPro" id="IPR001647">
    <property type="entry name" value="HTH_TetR"/>
</dbReference>
<dbReference type="GO" id="GO:0003677">
    <property type="term" value="F:DNA binding"/>
    <property type="evidence" value="ECO:0007669"/>
    <property type="project" value="UniProtKB-UniRule"/>
</dbReference>
<dbReference type="SUPFAM" id="SSF48498">
    <property type="entry name" value="Tetracyclin repressor-like, C-terminal domain"/>
    <property type="match status" value="1"/>
</dbReference>
<dbReference type="InterPro" id="IPR023772">
    <property type="entry name" value="DNA-bd_HTH_TetR-type_CS"/>
</dbReference>
<dbReference type="PROSITE" id="PS01081">
    <property type="entry name" value="HTH_TETR_1"/>
    <property type="match status" value="1"/>
</dbReference>